<protein>
    <submittedName>
        <fullName evidence="1">Uncharacterized protein</fullName>
    </submittedName>
</protein>
<reference evidence="1 2" key="1">
    <citation type="submission" date="2018-11" db="EMBL/GenBank/DDBJ databases">
        <title>Paraburkholderia sp. DHOA04, isolated from soil.</title>
        <authorList>
            <person name="Gao Z.-H."/>
            <person name="Qiu L.-H."/>
            <person name="Fu J.-C."/>
        </authorList>
    </citation>
    <scope>NUCLEOTIDE SEQUENCE [LARGE SCALE GENOMIC DNA]</scope>
    <source>
        <strain evidence="1 2">DHOA04</strain>
    </source>
</reference>
<dbReference type="AlphaFoldDB" id="A0A3N6N612"/>
<evidence type="ECO:0000313" key="1">
    <source>
        <dbReference type="EMBL" id="RQH04352.1"/>
    </source>
</evidence>
<gene>
    <name evidence="1" type="ORF">D1Y85_17965</name>
</gene>
<evidence type="ECO:0000313" key="2">
    <source>
        <dbReference type="Proteomes" id="UP000272778"/>
    </source>
</evidence>
<name>A0A3N6N612_9BURK</name>
<dbReference type="Proteomes" id="UP000272778">
    <property type="component" value="Unassembled WGS sequence"/>
</dbReference>
<comment type="caution">
    <text evidence="1">The sequence shown here is derived from an EMBL/GenBank/DDBJ whole genome shotgun (WGS) entry which is preliminary data.</text>
</comment>
<accession>A0A3N6N612</accession>
<dbReference type="EMBL" id="RQIS01000013">
    <property type="protein sequence ID" value="RQH04352.1"/>
    <property type="molecule type" value="Genomic_DNA"/>
</dbReference>
<dbReference type="OrthoDB" id="9134982at2"/>
<sequence length="90" mass="9799">MSLAFSDLDKPLFIAAALRGWRLQRMSDDLYALFSRNGASVDLVADGLTFKDVANRCGASGTTTLRQAVERDGLTWPASFEAFLALARTV</sequence>
<keyword evidence="2" id="KW-1185">Reference proteome</keyword>
<proteinExistence type="predicted"/>
<organism evidence="1 2">
    <name type="scientific">Paraburkholderia dinghuensis</name>
    <dbReference type="NCBI Taxonomy" id="2305225"/>
    <lineage>
        <taxon>Bacteria</taxon>
        <taxon>Pseudomonadati</taxon>
        <taxon>Pseudomonadota</taxon>
        <taxon>Betaproteobacteria</taxon>
        <taxon>Burkholderiales</taxon>
        <taxon>Burkholderiaceae</taxon>
        <taxon>Paraburkholderia</taxon>
    </lineage>
</organism>
<dbReference type="RefSeq" id="WP_124152429.1">
    <property type="nucleotide sequence ID" value="NZ_RQIS01000013.1"/>
</dbReference>